<gene>
    <name evidence="2" type="ORF">KR51_00014110</name>
</gene>
<evidence type="ECO:0000313" key="2">
    <source>
        <dbReference type="EMBL" id="ERN42072.1"/>
    </source>
</evidence>
<protein>
    <recommendedName>
        <fullName evidence="1">Nif11 domain-containing protein</fullName>
    </recommendedName>
</protein>
<name>U5DMI7_9CHRO</name>
<feature type="domain" description="Nif11" evidence="1">
    <location>
        <begin position="1"/>
        <end position="46"/>
    </location>
</feature>
<dbReference type="OrthoDB" id="516068at2"/>
<dbReference type="InterPro" id="IPR012903">
    <property type="entry name" value="Nif11"/>
</dbReference>
<keyword evidence="3" id="KW-1185">Reference proteome</keyword>
<dbReference type="RefSeq" id="WP_022605998.1">
    <property type="nucleotide sequence ID" value="NZ_ASSJ01000035.1"/>
</dbReference>
<dbReference type="EMBL" id="ASSJ01000035">
    <property type="protein sequence ID" value="ERN42072.1"/>
    <property type="molecule type" value="Genomic_DNA"/>
</dbReference>
<proteinExistence type="predicted"/>
<evidence type="ECO:0000313" key="3">
    <source>
        <dbReference type="Proteomes" id="UP000016960"/>
    </source>
</evidence>
<dbReference type="eggNOG" id="ENOG50334NF">
    <property type="taxonomic scope" value="Bacteria"/>
</dbReference>
<dbReference type="Pfam" id="PF07862">
    <property type="entry name" value="Nif11"/>
    <property type="match status" value="1"/>
</dbReference>
<dbReference type="AlphaFoldDB" id="U5DMI7"/>
<evidence type="ECO:0000259" key="1">
    <source>
        <dbReference type="Pfam" id="PF07862"/>
    </source>
</evidence>
<reference evidence="2 3" key="1">
    <citation type="submission" date="2013-05" db="EMBL/GenBank/DDBJ databases">
        <title>Draft genome sequence of Rubidibacter lacunae KORDI 51-2.</title>
        <authorList>
            <person name="Choi D.H."/>
            <person name="Noh J.H."/>
            <person name="Kwon K.-K."/>
            <person name="Lee J.-H."/>
            <person name="Ryu J.-Y."/>
        </authorList>
    </citation>
    <scope>NUCLEOTIDE SEQUENCE [LARGE SCALE GENOMIC DNA]</scope>
    <source>
        <strain evidence="2 3">KORDI 51-2</strain>
    </source>
</reference>
<comment type="caution">
    <text evidence="2">The sequence shown here is derived from an EMBL/GenBank/DDBJ whole genome shotgun (WGS) entry which is preliminary data.</text>
</comment>
<dbReference type="InParanoid" id="U5DMI7"/>
<accession>U5DMI7</accession>
<organism evidence="2 3">
    <name type="scientific">Rubidibacter lacunae KORDI 51-2</name>
    <dbReference type="NCBI Taxonomy" id="582515"/>
    <lineage>
        <taxon>Bacteria</taxon>
        <taxon>Bacillati</taxon>
        <taxon>Cyanobacteriota</taxon>
        <taxon>Cyanophyceae</taxon>
        <taxon>Oscillatoriophycideae</taxon>
        <taxon>Chroococcales</taxon>
        <taxon>Aphanothecaceae</taxon>
        <taxon>Rubidibacter</taxon>
    </lineage>
</organism>
<dbReference type="Proteomes" id="UP000016960">
    <property type="component" value="Unassembled WGS sequence"/>
</dbReference>
<sequence length="96" mass="10485">MSKENVLHFLSEAAKDERIKSQLKFASSHEELAGVGSQAGYEFSPEHVEEALTELKQKPGFFSALAEAVLLLFSPPHDDYPATGVQPFSGDVPSKH</sequence>